<proteinExistence type="predicted"/>
<protein>
    <submittedName>
        <fullName evidence="2">Uncharacterized protein</fullName>
    </submittedName>
</protein>
<dbReference type="Proteomes" id="UP001321047">
    <property type="component" value="Unassembled WGS sequence"/>
</dbReference>
<keyword evidence="1" id="KW-0472">Membrane</keyword>
<evidence type="ECO:0000256" key="1">
    <source>
        <dbReference type="SAM" id="Phobius"/>
    </source>
</evidence>
<comment type="caution">
    <text evidence="2">The sequence shown here is derived from an EMBL/GenBank/DDBJ whole genome shotgun (WGS) entry which is preliminary data.</text>
</comment>
<feature type="transmembrane region" description="Helical" evidence="1">
    <location>
        <begin position="6"/>
        <end position="22"/>
    </location>
</feature>
<feature type="transmembrane region" description="Helical" evidence="1">
    <location>
        <begin position="208"/>
        <end position="228"/>
    </location>
</feature>
<gene>
    <name evidence="2" type="ORF">OB919_05165</name>
</gene>
<reference evidence="2 3" key="1">
    <citation type="submission" date="2022-09" db="EMBL/GenBank/DDBJ databases">
        <title>Enrichment on poylsaccharides allowed isolation of novel metabolic and taxonomic groups of Haloarchaea.</title>
        <authorList>
            <person name="Sorokin D.Y."/>
            <person name="Elcheninov A.G."/>
            <person name="Khizhniak T.V."/>
            <person name="Kolganova T.V."/>
            <person name="Kublanov I.V."/>
        </authorList>
    </citation>
    <scope>NUCLEOTIDE SEQUENCE [LARGE SCALE GENOMIC DNA]</scope>
    <source>
        <strain evidence="2 3">AArc-curdl1</strain>
    </source>
</reference>
<dbReference type="RefSeq" id="WP_342807074.1">
    <property type="nucleotide sequence ID" value="NZ_JAOPJZ010000002.1"/>
</dbReference>
<dbReference type="EMBL" id="JAOPJZ010000002">
    <property type="protein sequence ID" value="MCU4751375.1"/>
    <property type="molecule type" value="Genomic_DNA"/>
</dbReference>
<accession>A0AAP3E5U4</accession>
<feature type="transmembrane region" description="Helical" evidence="1">
    <location>
        <begin position="127"/>
        <end position="150"/>
    </location>
</feature>
<dbReference type="InterPro" id="IPR014509">
    <property type="entry name" value="YjdF-like"/>
</dbReference>
<keyword evidence="1" id="KW-1133">Transmembrane helix</keyword>
<dbReference type="Pfam" id="PF09997">
    <property type="entry name" value="DUF2238"/>
    <property type="match status" value="1"/>
</dbReference>
<feature type="transmembrane region" description="Helical" evidence="1">
    <location>
        <begin position="29"/>
        <end position="48"/>
    </location>
</feature>
<dbReference type="AlphaFoldDB" id="A0AAP3E5U4"/>
<sequence>MLVFYQVAYAVLLAGISATLLVGRKTDNFAAVVNGAASLALALSPIAVEFGLGVGMGVDVTFGQALPLWLALAGFLHMVGMLGWYDSVWWWDHLTHTVSAGLVAALVFAGLHTLVRHSPNVQLSAAYIAVFTLLFTLGIGVLWEFVELVAREVGERIGHPPVLHHYGLRDTALDLLFDCVGALLVIALDIRTFVPVTEQRPELVEPVLVALVIGIVGGSIVLALLVAVEQRE</sequence>
<name>A0AAP3E5U4_9EURY</name>
<keyword evidence="3" id="KW-1185">Reference proteome</keyword>
<feature type="transmembrane region" description="Helical" evidence="1">
    <location>
        <begin position="97"/>
        <end position="115"/>
    </location>
</feature>
<keyword evidence="1" id="KW-0812">Transmembrane</keyword>
<feature type="transmembrane region" description="Helical" evidence="1">
    <location>
        <begin position="68"/>
        <end position="85"/>
    </location>
</feature>
<evidence type="ECO:0000313" key="3">
    <source>
        <dbReference type="Proteomes" id="UP001321047"/>
    </source>
</evidence>
<evidence type="ECO:0000313" key="2">
    <source>
        <dbReference type="EMBL" id="MCU4751375.1"/>
    </source>
</evidence>
<organism evidence="2 3">
    <name type="scientific">Natronosalvus hydrolyticus</name>
    <dbReference type="NCBI Taxonomy" id="2979988"/>
    <lineage>
        <taxon>Archaea</taxon>
        <taxon>Methanobacteriati</taxon>
        <taxon>Methanobacteriota</taxon>
        <taxon>Stenosarchaea group</taxon>
        <taxon>Halobacteria</taxon>
        <taxon>Halobacteriales</taxon>
        <taxon>Natrialbaceae</taxon>
        <taxon>Natronosalvus</taxon>
    </lineage>
</organism>